<evidence type="ECO:0000256" key="2">
    <source>
        <dbReference type="ARBA" id="ARBA00008777"/>
    </source>
</evidence>
<dbReference type="EMBL" id="ML992506">
    <property type="protein sequence ID" value="KAF2223553.1"/>
    <property type="molecule type" value="Genomic_DNA"/>
</dbReference>
<evidence type="ECO:0000256" key="1">
    <source>
        <dbReference type="ARBA" id="ARBA00004173"/>
    </source>
</evidence>
<dbReference type="GO" id="GO:0003735">
    <property type="term" value="F:structural constituent of ribosome"/>
    <property type="evidence" value="ECO:0007669"/>
    <property type="project" value="InterPro"/>
</dbReference>
<dbReference type="NCBIfam" id="TIGR00059">
    <property type="entry name" value="L17"/>
    <property type="match status" value="1"/>
</dbReference>
<dbReference type="SUPFAM" id="SSF64263">
    <property type="entry name" value="Prokaryotic ribosomal protein L17"/>
    <property type="match status" value="1"/>
</dbReference>
<feature type="domain" description="Tag1 C-terminal" evidence="11">
    <location>
        <begin position="463"/>
        <end position="578"/>
    </location>
</feature>
<proteinExistence type="inferred from homology"/>
<feature type="region of interest" description="Disordered" evidence="9">
    <location>
        <begin position="1158"/>
        <end position="1181"/>
    </location>
</feature>
<dbReference type="Pfam" id="PF01196">
    <property type="entry name" value="Ribosomal_L17"/>
    <property type="match status" value="1"/>
</dbReference>
<comment type="function">
    <text evidence="7">Component of the mitochondrial ribosome (mitoribosome), a dedicated translation machinery responsible for the synthesis of mitochondrial genome-encoded proteins, including at least some of the essential transmembrane subunits of the mitochondrial respiratory chain. The mitoribosomes are attached to the mitochondrial inner membrane and translation products are cotranslationally integrated into the membrane.</text>
</comment>
<protein>
    <recommendedName>
        <fullName evidence="6">Large ribosomal subunit protein bL17m</fullName>
    </recommendedName>
</protein>
<keyword evidence="4" id="KW-0496">Mitochondrion</keyword>
<evidence type="ECO:0000256" key="4">
    <source>
        <dbReference type="ARBA" id="ARBA00023128"/>
    </source>
</evidence>
<feature type="transmembrane region" description="Helical" evidence="10">
    <location>
        <begin position="77"/>
        <end position="96"/>
    </location>
</feature>
<keyword evidence="10" id="KW-1133">Transmembrane helix</keyword>
<feature type="domain" description="Tag1-like fifth Ig-like" evidence="13">
    <location>
        <begin position="748"/>
        <end position="859"/>
    </location>
</feature>
<dbReference type="Gene3D" id="3.90.1030.10">
    <property type="entry name" value="Ribosomal protein L17"/>
    <property type="match status" value="1"/>
</dbReference>
<evidence type="ECO:0000256" key="8">
    <source>
        <dbReference type="RuleBase" id="RU000660"/>
    </source>
</evidence>
<dbReference type="GO" id="GO:0005840">
    <property type="term" value="C:ribosome"/>
    <property type="evidence" value="ECO:0007669"/>
    <property type="project" value="UniProtKB-KW"/>
</dbReference>
<dbReference type="InterPro" id="IPR046368">
    <property type="entry name" value="Tag1"/>
</dbReference>
<feature type="region of interest" description="Disordered" evidence="9">
    <location>
        <begin position="1"/>
        <end position="54"/>
    </location>
</feature>
<dbReference type="Pfam" id="PF26150">
    <property type="entry name" value="LEA-2_4"/>
    <property type="match status" value="1"/>
</dbReference>
<dbReference type="GO" id="GO:1990904">
    <property type="term" value="C:ribonucleoprotein complex"/>
    <property type="evidence" value="ECO:0007669"/>
    <property type="project" value="UniProtKB-KW"/>
</dbReference>
<dbReference type="InterPro" id="IPR036373">
    <property type="entry name" value="Ribosomal_bL17_sf"/>
</dbReference>
<keyword evidence="5 8" id="KW-0687">Ribonucleoprotein</keyword>
<dbReference type="Pfam" id="PF22786">
    <property type="entry name" value="Tag1_C"/>
    <property type="match status" value="1"/>
</dbReference>
<evidence type="ECO:0000259" key="13">
    <source>
        <dbReference type="Pfam" id="PF26153"/>
    </source>
</evidence>
<evidence type="ECO:0000256" key="9">
    <source>
        <dbReference type="SAM" id="MobiDB-lite"/>
    </source>
</evidence>
<keyword evidence="3 8" id="KW-0689">Ribosomal protein</keyword>
<keyword evidence="15" id="KW-1185">Reference proteome</keyword>
<feature type="compositionally biased region" description="Acidic residues" evidence="9">
    <location>
        <begin position="727"/>
        <end position="736"/>
    </location>
</feature>
<reference evidence="15" key="1">
    <citation type="journal article" date="2020" name="Stud. Mycol.">
        <title>101 Dothideomycetes genomes: A test case for predicting lifestyles and emergence of pathogens.</title>
        <authorList>
            <person name="Haridas S."/>
            <person name="Albert R."/>
            <person name="Binder M."/>
            <person name="Bloem J."/>
            <person name="LaButti K."/>
            <person name="Salamov A."/>
            <person name="Andreopoulos B."/>
            <person name="Baker S."/>
            <person name="Barry K."/>
            <person name="Bills G."/>
            <person name="Bluhm B."/>
            <person name="Cannon C."/>
            <person name="Castanera R."/>
            <person name="Culley D."/>
            <person name="Daum C."/>
            <person name="Ezra D."/>
            <person name="Gonzalez J."/>
            <person name="Henrissat B."/>
            <person name="Kuo A."/>
            <person name="Liang C."/>
            <person name="Lipzen A."/>
            <person name="Lutzoni F."/>
            <person name="Magnuson J."/>
            <person name="Mondo S."/>
            <person name="Nolan M."/>
            <person name="Ohm R."/>
            <person name="Pangilinan J."/>
            <person name="Park H.-J."/>
            <person name="Ramirez L."/>
            <person name="Alfaro M."/>
            <person name="Sun H."/>
            <person name="Tritt A."/>
            <person name="Yoshinaga Y."/>
            <person name="Zwiers L.-H."/>
            <person name="Turgeon B."/>
            <person name="Goodwin S."/>
            <person name="Spatafora J."/>
            <person name="Crous P."/>
            <person name="Grigoriev I."/>
        </authorList>
    </citation>
    <scope>NUCLEOTIDE SEQUENCE [LARGE SCALE GENOMIC DNA]</scope>
    <source>
        <strain evidence="15">CECT 20119</strain>
    </source>
</reference>
<feature type="domain" description="Tag1-like fourth Ig-like" evidence="12">
    <location>
        <begin position="590"/>
        <end position="705"/>
    </location>
</feature>
<feature type="compositionally biased region" description="Basic and acidic residues" evidence="9">
    <location>
        <begin position="1"/>
        <end position="17"/>
    </location>
</feature>
<evidence type="ECO:0000259" key="11">
    <source>
        <dbReference type="Pfam" id="PF22786"/>
    </source>
</evidence>
<evidence type="ECO:0000256" key="5">
    <source>
        <dbReference type="ARBA" id="ARBA00023274"/>
    </source>
</evidence>
<keyword evidence="10" id="KW-0812">Transmembrane</keyword>
<organism evidence="14 15">
    <name type="scientific">Elsinoe ampelina</name>
    <dbReference type="NCBI Taxonomy" id="302913"/>
    <lineage>
        <taxon>Eukaryota</taxon>
        <taxon>Fungi</taxon>
        <taxon>Dikarya</taxon>
        <taxon>Ascomycota</taxon>
        <taxon>Pezizomycotina</taxon>
        <taxon>Dothideomycetes</taxon>
        <taxon>Dothideomycetidae</taxon>
        <taxon>Myriangiales</taxon>
        <taxon>Elsinoaceae</taxon>
        <taxon>Elsinoe</taxon>
    </lineage>
</organism>
<dbReference type="PROSITE" id="PS01167">
    <property type="entry name" value="RIBOSOMAL_L17"/>
    <property type="match status" value="1"/>
</dbReference>
<accession>A0A6A6GDE6</accession>
<comment type="subcellular location">
    <subcellularLocation>
        <location evidence="1">Mitochondrion</location>
    </subcellularLocation>
</comment>
<evidence type="ECO:0000313" key="14">
    <source>
        <dbReference type="EMBL" id="KAF2223553.1"/>
    </source>
</evidence>
<comment type="similarity">
    <text evidence="2 8">Belongs to the bacterial ribosomal protein bL17 family.</text>
</comment>
<dbReference type="Pfam" id="PF26153">
    <property type="entry name" value="LEA-2L_5"/>
    <property type="match status" value="1"/>
</dbReference>
<evidence type="ECO:0000313" key="15">
    <source>
        <dbReference type="Proteomes" id="UP000799538"/>
    </source>
</evidence>
<dbReference type="InterPro" id="IPR047859">
    <property type="entry name" value="Ribosomal_bL17_CS"/>
</dbReference>
<feature type="compositionally biased region" description="Basic and acidic residues" evidence="9">
    <location>
        <begin position="738"/>
        <end position="751"/>
    </location>
</feature>
<dbReference type="InterPro" id="IPR059065">
    <property type="entry name" value="Ig_Tag1-like_4th"/>
</dbReference>
<evidence type="ECO:0000256" key="10">
    <source>
        <dbReference type="SAM" id="Phobius"/>
    </source>
</evidence>
<gene>
    <name evidence="14" type="ORF">BDZ85DRAFT_249481</name>
</gene>
<keyword evidence="10" id="KW-0472">Membrane</keyword>
<dbReference type="PANTHER" id="PTHR35895:SF3">
    <property type="entry name" value="PRE-RRNA PROCESSING PROTEIN"/>
    <property type="match status" value="1"/>
</dbReference>
<evidence type="ECO:0000256" key="3">
    <source>
        <dbReference type="ARBA" id="ARBA00022980"/>
    </source>
</evidence>
<dbReference type="InterPro" id="IPR059066">
    <property type="entry name" value="Ig_Tag1-like_5th"/>
</dbReference>
<sequence length="1216" mass="133895">MTESRGSRDASPTREDEPLLSAQNQTAQPDLEASEATPLLSRPTEDSGASQTRRSSAASLLKSIQSDGKSRRRWPSLIALLLLCAVVIVIMVLGFLTPEAIHEYAMEAAKFEPTSLSIQEFTASGVRARVQGDFSMDASKVKKQSVRNLGRLGTFVAAKVETGKSFVEVSLPEYGNVVLGTAEIPPIVVDVRNGHTTHVDVVADLTPGDYDGIRRIVKGLIEHRIGQLRVMGKAQVPLKSGLISLGEQAISQSLLFENNDIPKLPQYDVKKIQFHDIDLPGKEGAVAADAQVVLKNDYPVDIRLPPLGFEVLAPNCHPDQPRIKLAYVSSEPLHVSPHKDIEVDLLGVVHKLPNDFTTICPDKKDSPMDQLVGNYIHGKDVTVYVRGSSAPSDKVPKWISDMISEVTVPISVPGHTFGHLIRNFSLADVHFGLPDPMADEDSPEANPTISAVIRAIIALPEQMNLNLSVHNVRADADVFYKGKKLGKLDLQKWQDANSTMLETKAPDGSPQLLVQSRIDKAPLEITDDNVFTEVVQALLFGGSRIVLGIQADVDVKLETALGVLTVRKVPAEGRVPVKPIGKKASLATVKPSVGQLQILDTTKTSLTLSALVNFTNPTDYSASLSYVDIQLWKNGSVLGHGTIQHVQIKPGNNTNLPVIAVWDPLTMGGSIAHQVGVDFLSQFISGFNTTITVRTHAGTIPSQPALGRALAAFPIEIPTPDLLSSPDDGEDDENPDPSDPRPDDPEKEKKGPHFISDATMHLLSSSATFTLHSPLRTSTLYITDINATALYKGDKVGHIDYDLPFAVPPSIPVVSPSLPVDWSLGSVGYDAIRHAVGGSLKLSAEAIVGVKLGLWEERICSRFHLSFNLSCRPGTAVRAVLGGGGRVGATALSRSAACWRRRRAWLRDVENFLIRTSTLTTEELLAPTLLHSNTTIHVSLPVEYASALQIQHSIVWNHLDHLVEQPHPQSTTAMAGGHMKYRTLSRHSAHRQALLRNLVTALFKHESITTTWAKAKEAQRMADKLVTLGKRNTEAAKNKAKGIFYDPTLLPKLFTTIRQRYLTRPGGYTRVLRLEPQREDQSPSAILELVDSPRDTRFALTARTLATQRRLSPSSTPNELTQGNVLKVTRFRDNGAEELEEMVKKFEWLDGKREWAEGERAREEEKRFKEGKVGEVRRSRVPKRWREREEWERWVVDEREVEGKEKVYPPLERTRI</sequence>
<name>A0A6A6GDE6_9PEZI</name>
<dbReference type="Gene3D" id="2.60.40.1820">
    <property type="match status" value="1"/>
</dbReference>
<dbReference type="OrthoDB" id="5596576at2759"/>
<dbReference type="GO" id="GO:0006412">
    <property type="term" value="P:translation"/>
    <property type="evidence" value="ECO:0007669"/>
    <property type="project" value="InterPro"/>
</dbReference>
<dbReference type="GO" id="GO:0000329">
    <property type="term" value="C:fungal-type vacuole membrane"/>
    <property type="evidence" value="ECO:0007669"/>
    <property type="project" value="InterPro"/>
</dbReference>
<dbReference type="Proteomes" id="UP000799538">
    <property type="component" value="Unassembled WGS sequence"/>
</dbReference>
<dbReference type="FunFam" id="3.90.1030.10:FF:000005">
    <property type="entry name" value="Probable 50S ribosomal protein L17"/>
    <property type="match status" value="1"/>
</dbReference>
<feature type="region of interest" description="Disordered" evidence="9">
    <location>
        <begin position="720"/>
        <end position="752"/>
    </location>
</feature>
<dbReference type="AlphaFoldDB" id="A0A6A6GDE6"/>
<evidence type="ECO:0000256" key="6">
    <source>
        <dbReference type="ARBA" id="ARBA00035290"/>
    </source>
</evidence>
<evidence type="ECO:0000256" key="7">
    <source>
        <dbReference type="ARBA" id="ARBA00037226"/>
    </source>
</evidence>
<dbReference type="InterPro" id="IPR000456">
    <property type="entry name" value="Ribosomal_bL17"/>
</dbReference>
<dbReference type="GO" id="GO:0005739">
    <property type="term" value="C:mitochondrion"/>
    <property type="evidence" value="ECO:0007669"/>
    <property type="project" value="UniProtKB-SubCell"/>
</dbReference>
<dbReference type="PANTHER" id="PTHR35895">
    <property type="entry name" value="CHROMOSOME 16, WHOLE GENOME SHOTGUN SEQUENCE"/>
    <property type="match status" value="1"/>
</dbReference>
<dbReference type="SUPFAM" id="SSF117070">
    <property type="entry name" value="LEA14-like"/>
    <property type="match status" value="1"/>
</dbReference>
<dbReference type="InterPro" id="IPR055011">
    <property type="entry name" value="Tag1_C"/>
</dbReference>
<dbReference type="Pfam" id="PF26174">
    <property type="entry name" value="LEA-2_1"/>
    <property type="match status" value="1"/>
</dbReference>
<evidence type="ECO:0000259" key="12">
    <source>
        <dbReference type="Pfam" id="PF26150"/>
    </source>
</evidence>